<dbReference type="InterPro" id="IPR051578">
    <property type="entry name" value="GDPD"/>
</dbReference>
<feature type="non-terminal residue" evidence="3">
    <location>
        <position position="1"/>
    </location>
</feature>
<keyword evidence="4" id="KW-1185">Reference proteome</keyword>
<dbReference type="PANTHER" id="PTHR22958">
    <property type="entry name" value="GLYCEROPHOSPHORYL DIESTER PHOSPHODIESTERASE"/>
    <property type="match status" value="1"/>
</dbReference>
<name>A0A2V1CYY7_9PLEO</name>
<dbReference type="SUPFAM" id="SSF51695">
    <property type="entry name" value="PLC-like phosphodiesterases"/>
    <property type="match status" value="1"/>
</dbReference>
<evidence type="ECO:0000313" key="4">
    <source>
        <dbReference type="Proteomes" id="UP000244855"/>
    </source>
</evidence>
<dbReference type="AlphaFoldDB" id="A0A2V1CYY7"/>
<dbReference type="PANTHER" id="PTHR22958:SF1">
    <property type="entry name" value="GLYCEROPHOSPHOCHOLINE PHOSPHODIESTERASE GPCPD1"/>
    <property type="match status" value="1"/>
</dbReference>
<dbReference type="STRING" id="97972.A0A2V1CYY7"/>
<dbReference type="InterPro" id="IPR017946">
    <property type="entry name" value="PLC-like_Pdiesterase_TIM-brl"/>
</dbReference>
<dbReference type="PROSITE" id="PS50007">
    <property type="entry name" value="PIPLC_X_DOMAIN"/>
    <property type="match status" value="1"/>
</dbReference>
<keyword evidence="1" id="KW-0378">Hydrolase</keyword>
<evidence type="ECO:0000259" key="2">
    <source>
        <dbReference type="PROSITE" id="PS51704"/>
    </source>
</evidence>
<accession>A0A2V1CYY7</accession>
<evidence type="ECO:0000313" key="3">
    <source>
        <dbReference type="EMBL" id="PVH90956.1"/>
    </source>
</evidence>
<proteinExistence type="predicted"/>
<dbReference type="Proteomes" id="UP000244855">
    <property type="component" value="Unassembled WGS sequence"/>
</dbReference>
<sequence>SLERFLQLGENTIESFLAAGNQGATFVEFDVQLTKDLVPVLFHDYSLSESGTDVPIHDVTLDQFMHVSSVQSPRGIPSAIVGSSANYAAHGDVRLYRPRSRSVTTAHDKGAEEVKNRMKHTVDYLKKSFKPNTRGDFVQDTFATLEDVLRNVPEDIGFDMEIKYPRIHEALEAGIAPVSIDINMFVDTILDVIARFGGGRNIILSSFTPEICILLALKQKSYPVLFITNAGKRPLSDREKRAGSLQVAVRFAKQWGLAGLVAAADSLVMCPRLIHFVKSQGLICGSYNALNNEPANVELQVKAGIDVIVADRVGLISQTLEKLGA</sequence>
<dbReference type="GO" id="GO:0047389">
    <property type="term" value="F:glycerophosphocholine phosphodiesterase activity"/>
    <property type="evidence" value="ECO:0007669"/>
    <property type="project" value="TreeGrafter"/>
</dbReference>
<dbReference type="EMBL" id="KZ806017">
    <property type="protein sequence ID" value="PVH90956.1"/>
    <property type="molecule type" value="Genomic_DNA"/>
</dbReference>
<dbReference type="Gene3D" id="3.20.20.190">
    <property type="entry name" value="Phosphatidylinositol (PI) phosphodiesterase"/>
    <property type="match status" value="1"/>
</dbReference>
<dbReference type="Pfam" id="PF03009">
    <property type="entry name" value="GDPD"/>
    <property type="match status" value="1"/>
</dbReference>
<protein>
    <submittedName>
        <fullName evidence="3">Glycerophosphoryl diester phosphodiesterase</fullName>
    </submittedName>
</protein>
<dbReference type="InterPro" id="IPR030395">
    <property type="entry name" value="GP_PDE_dom"/>
</dbReference>
<reference evidence="3 4" key="1">
    <citation type="journal article" date="2018" name="Sci. Rep.">
        <title>Comparative genomics provides insights into the lifestyle and reveals functional heterogeneity of dark septate endophytic fungi.</title>
        <authorList>
            <person name="Knapp D.G."/>
            <person name="Nemeth J.B."/>
            <person name="Barry K."/>
            <person name="Hainaut M."/>
            <person name="Henrissat B."/>
            <person name="Johnson J."/>
            <person name="Kuo A."/>
            <person name="Lim J.H.P."/>
            <person name="Lipzen A."/>
            <person name="Nolan M."/>
            <person name="Ohm R.A."/>
            <person name="Tamas L."/>
            <person name="Grigoriev I.V."/>
            <person name="Spatafora J.W."/>
            <person name="Nagy L.G."/>
            <person name="Kovacs G.M."/>
        </authorList>
    </citation>
    <scope>NUCLEOTIDE SEQUENCE [LARGE SCALE GENOMIC DNA]</scope>
    <source>
        <strain evidence="3 4">DSE2036</strain>
    </source>
</reference>
<gene>
    <name evidence="3" type="ORF">DM02DRAFT_708043</name>
</gene>
<dbReference type="OrthoDB" id="197419at2759"/>
<organism evidence="3 4">
    <name type="scientific">Periconia macrospinosa</name>
    <dbReference type="NCBI Taxonomy" id="97972"/>
    <lineage>
        <taxon>Eukaryota</taxon>
        <taxon>Fungi</taxon>
        <taxon>Dikarya</taxon>
        <taxon>Ascomycota</taxon>
        <taxon>Pezizomycotina</taxon>
        <taxon>Dothideomycetes</taxon>
        <taxon>Pleosporomycetidae</taxon>
        <taxon>Pleosporales</taxon>
        <taxon>Massarineae</taxon>
        <taxon>Periconiaceae</taxon>
        <taxon>Periconia</taxon>
    </lineage>
</organism>
<dbReference type="PROSITE" id="PS51704">
    <property type="entry name" value="GP_PDE"/>
    <property type="match status" value="1"/>
</dbReference>
<dbReference type="GO" id="GO:0046475">
    <property type="term" value="P:glycerophospholipid catabolic process"/>
    <property type="evidence" value="ECO:0007669"/>
    <property type="project" value="TreeGrafter"/>
</dbReference>
<feature type="domain" description="GP-PDE" evidence="2">
    <location>
        <begin position="1"/>
        <end position="320"/>
    </location>
</feature>
<evidence type="ECO:0000256" key="1">
    <source>
        <dbReference type="ARBA" id="ARBA00022801"/>
    </source>
</evidence>